<protein>
    <submittedName>
        <fullName evidence="1">Uncharacterized protein</fullName>
    </submittedName>
</protein>
<keyword evidence="2" id="KW-1185">Reference proteome</keyword>
<dbReference type="CDD" id="cd09272">
    <property type="entry name" value="RNase_HI_RT_Ty1"/>
    <property type="match status" value="1"/>
</dbReference>
<dbReference type="Proteomes" id="UP000834106">
    <property type="component" value="Chromosome 3"/>
</dbReference>
<dbReference type="PANTHER" id="PTHR11439:SF470">
    <property type="entry name" value="CYSTEINE-RICH RLK (RECEPTOR-LIKE PROTEIN KINASE) 8"/>
    <property type="match status" value="1"/>
</dbReference>
<proteinExistence type="predicted"/>
<accession>A0AAD1YVQ1</accession>
<organism evidence="1 2">
    <name type="scientific">Fraxinus pennsylvanica</name>
    <dbReference type="NCBI Taxonomy" id="56036"/>
    <lineage>
        <taxon>Eukaryota</taxon>
        <taxon>Viridiplantae</taxon>
        <taxon>Streptophyta</taxon>
        <taxon>Embryophyta</taxon>
        <taxon>Tracheophyta</taxon>
        <taxon>Spermatophyta</taxon>
        <taxon>Magnoliopsida</taxon>
        <taxon>eudicotyledons</taxon>
        <taxon>Gunneridae</taxon>
        <taxon>Pentapetalae</taxon>
        <taxon>asterids</taxon>
        <taxon>lamiids</taxon>
        <taxon>Lamiales</taxon>
        <taxon>Oleaceae</taxon>
        <taxon>Oleeae</taxon>
        <taxon>Fraxinus</taxon>
    </lineage>
</organism>
<sequence length="194" mass="21509">MLGAKPVKVPMDQNLKLGKNTGKALLDATLHRKLIEKLIPQGNQISEACSRQGILFSSSSLLILRAFCDSDWAACPDYRRSVTGYCIFLDDSLISWKYKKQTVVSRSSDGRSIDLWPALAAALHIASNPVFHERTKHIELDCHLIRDQIGSGCISTSYIHTQSQLADMFTKALSSVTLRAQLSKMGIANIYFPP</sequence>
<reference evidence="1" key="1">
    <citation type="submission" date="2023-05" db="EMBL/GenBank/DDBJ databases">
        <authorList>
            <person name="Huff M."/>
        </authorList>
    </citation>
    <scope>NUCLEOTIDE SEQUENCE</scope>
</reference>
<evidence type="ECO:0000313" key="1">
    <source>
        <dbReference type="EMBL" id="CAI9757684.1"/>
    </source>
</evidence>
<dbReference type="AlphaFoldDB" id="A0AAD1YVQ1"/>
<name>A0AAD1YVQ1_9LAMI</name>
<evidence type="ECO:0000313" key="2">
    <source>
        <dbReference type="Proteomes" id="UP000834106"/>
    </source>
</evidence>
<gene>
    <name evidence="1" type="ORF">FPE_LOCUS5114</name>
</gene>
<dbReference type="PANTHER" id="PTHR11439">
    <property type="entry name" value="GAG-POL-RELATED RETROTRANSPOSON"/>
    <property type="match status" value="1"/>
</dbReference>
<dbReference type="EMBL" id="OU503038">
    <property type="protein sequence ID" value="CAI9757684.1"/>
    <property type="molecule type" value="Genomic_DNA"/>
</dbReference>